<dbReference type="GO" id="GO:0035243">
    <property type="term" value="F:protein-arginine omega-N symmetric methyltransferase activity"/>
    <property type="evidence" value="ECO:0007669"/>
    <property type="project" value="TreeGrafter"/>
</dbReference>
<sequence length="359" mass="37782">MTTPLEDSLRARIAAEGPVPLETVMAEANAVYYARDDVLGAAGDFITAPEISQVFGELIGLWMAVVWQMMGAPDRVCLVECGPGRGTLMADALRALAPVPAFRRALAVHLVETSPTLRARQRRTLGDTAATWHDSLDTVPDDRPLLLVANEFVDALPIRQYVRRGGTWRLRRVGVDQAGGALTFVDGEEVPADDLDPAVRAGAPEGALAEVNPAGRAFAAAVGARVASRGGAGLLIDYGHPRSAAGDTLQAVRRHRSHPVLRALGTADLTAHVDFQALAEAARAAGAVAHGPVEQGEWLIGLGVETRAAMLRATASPAQNSAIRSAVHRLIDPREMGRLFRGIALAAPALAPPPGFDGT</sequence>
<protein>
    <submittedName>
        <fullName evidence="3">NADH dehydrogenase [ubiquinone] 1 alpha subcomplex assembly factor 7</fullName>
    </submittedName>
</protein>
<dbReference type="SUPFAM" id="SSF53335">
    <property type="entry name" value="S-adenosyl-L-methionine-dependent methyltransferases"/>
    <property type="match status" value="1"/>
</dbReference>
<dbReference type="EMBL" id="JACIGK010000021">
    <property type="protein sequence ID" value="MBB4267091.1"/>
    <property type="molecule type" value="Genomic_DNA"/>
</dbReference>
<dbReference type="GO" id="GO:0032259">
    <property type="term" value="P:methylation"/>
    <property type="evidence" value="ECO:0007669"/>
    <property type="project" value="UniProtKB-KW"/>
</dbReference>
<reference evidence="3 4" key="1">
    <citation type="submission" date="2020-08" db="EMBL/GenBank/DDBJ databases">
        <title>Genome sequencing of Purple Non-Sulfur Bacteria from various extreme environments.</title>
        <authorList>
            <person name="Mayer M."/>
        </authorList>
    </citation>
    <scope>NUCLEOTIDE SEQUENCE [LARGE SCALE GENOMIC DNA]</scope>
    <source>
        <strain evidence="3 4">JA131</strain>
    </source>
</reference>
<dbReference type="InterPro" id="IPR003788">
    <property type="entry name" value="NDUFAF7"/>
</dbReference>
<accession>A0A7W6RFI0</accession>
<dbReference type="RefSeq" id="WP_184046141.1">
    <property type="nucleotide sequence ID" value="NZ_JACIGK010000021.1"/>
</dbReference>
<keyword evidence="1" id="KW-0489">Methyltransferase</keyword>
<keyword evidence="3" id="KW-0830">Ubiquinone</keyword>
<name>A0A7W6RFI0_9PROT</name>
<comment type="caution">
    <text evidence="3">The sequence shown here is derived from an EMBL/GenBank/DDBJ whole genome shotgun (WGS) entry which is preliminary data.</text>
</comment>
<keyword evidence="4" id="KW-1185">Reference proteome</keyword>
<evidence type="ECO:0000313" key="3">
    <source>
        <dbReference type="EMBL" id="MBB4267091.1"/>
    </source>
</evidence>
<evidence type="ECO:0000256" key="2">
    <source>
        <dbReference type="ARBA" id="ARBA00022679"/>
    </source>
</evidence>
<organism evidence="3 4">
    <name type="scientific">Roseospira visakhapatnamensis</name>
    <dbReference type="NCBI Taxonomy" id="390880"/>
    <lineage>
        <taxon>Bacteria</taxon>
        <taxon>Pseudomonadati</taxon>
        <taxon>Pseudomonadota</taxon>
        <taxon>Alphaproteobacteria</taxon>
        <taxon>Rhodospirillales</taxon>
        <taxon>Rhodospirillaceae</taxon>
        <taxon>Roseospira</taxon>
    </lineage>
</organism>
<dbReference type="AlphaFoldDB" id="A0A7W6RFI0"/>
<dbReference type="Gene3D" id="3.40.50.12710">
    <property type="match status" value="1"/>
</dbReference>
<proteinExistence type="predicted"/>
<evidence type="ECO:0000313" key="4">
    <source>
        <dbReference type="Proteomes" id="UP000554286"/>
    </source>
</evidence>
<dbReference type="PANTHER" id="PTHR12049">
    <property type="entry name" value="PROTEIN ARGININE METHYLTRANSFERASE NDUFAF7, MITOCHONDRIAL"/>
    <property type="match status" value="1"/>
</dbReference>
<gene>
    <name evidence="3" type="ORF">GGD89_002732</name>
</gene>
<evidence type="ECO:0000256" key="1">
    <source>
        <dbReference type="ARBA" id="ARBA00022603"/>
    </source>
</evidence>
<dbReference type="PANTHER" id="PTHR12049:SF7">
    <property type="entry name" value="PROTEIN ARGININE METHYLTRANSFERASE NDUFAF7, MITOCHONDRIAL"/>
    <property type="match status" value="1"/>
</dbReference>
<dbReference type="Pfam" id="PF02636">
    <property type="entry name" value="Methyltransf_28"/>
    <property type="match status" value="1"/>
</dbReference>
<dbReference type="InterPro" id="IPR029063">
    <property type="entry name" value="SAM-dependent_MTases_sf"/>
</dbReference>
<keyword evidence="2" id="KW-0808">Transferase</keyword>
<dbReference type="Proteomes" id="UP000554286">
    <property type="component" value="Unassembled WGS sequence"/>
</dbReference>
<dbReference type="InterPro" id="IPR038375">
    <property type="entry name" value="NDUFAF7_sf"/>
</dbReference>